<organism evidence="13 14">
    <name type="scientific">Colocasia esculenta</name>
    <name type="common">Wild taro</name>
    <name type="synonym">Arum esculentum</name>
    <dbReference type="NCBI Taxonomy" id="4460"/>
    <lineage>
        <taxon>Eukaryota</taxon>
        <taxon>Viridiplantae</taxon>
        <taxon>Streptophyta</taxon>
        <taxon>Embryophyta</taxon>
        <taxon>Tracheophyta</taxon>
        <taxon>Spermatophyta</taxon>
        <taxon>Magnoliopsida</taxon>
        <taxon>Liliopsida</taxon>
        <taxon>Araceae</taxon>
        <taxon>Aroideae</taxon>
        <taxon>Colocasieae</taxon>
        <taxon>Colocasia</taxon>
    </lineage>
</organism>
<dbReference type="Gene3D" id="3.30.200.20">
    <property type="entry name" value="Phosphorylase Kinase, domain 1"/>
    <property type="match status" value="1"/>
</dbReference>
<feature type="region of interest" description="Disordered" evidence="11">
    <location>
        <begin position="348"/>
        <end position="375"/>
    </location>
</feature>
<evidence type="ECO:0000259" key="12">
    <source>
        <dbReference type="PROSITE" id="PS50011"/>
    </source>
</evidence>
<dbReference type="Pfam" id="PF14381">
    <property type="entry name" value="EDR1_CTR1_ARMC3_pept"/>
    <property type="match status" value="1"/>
</dbReference>
<dbReference type="Pfam" id="PF07714">
    <property type="entry name" value="PK_Tyr_Ser-Thr"/>
    <property type="match status" value="2"/>
</dbReference>
<evidence type="ECO:0000256" key="8">
    <source>
        <dbReference type="ARBA" id="ARBA00047899"/>
    </source>
</evidence>
<dbReference type="EMBL" id="NMUH01001590">
    <property type="protein sequence ID" value="MQL93715.1"/>
    <property type="molecule type" value="Genomic_DNA"/>
</dbReference>
<evidence type="ECO:0000256" key="5">
    <source>
        <dbReference type="ARBA" id="ARBA00022741"/>
    </source>
</evidence>
<dbReference type="PANTHER" id="PTHR44329">
    <property type="entry name" value="SERINE/THREONINE-PROTEIN KINASE TNNI3K-RELATED"/>
    <property type="match status" value="1"/>
</dbReference>
<accession>A0A843VCP7</accession>
<gene>
    <name evidence="13" type="ORF">Taro_026372</name>
</gene>
<keyword evidence="6" id="KW-0418">Kinase</keyword>
<keyword evidence="7 10" id="KW-0067">ATP-binding</keyword>
<comment type="catalytic activity">
    <reaction evidence="8">
        <text>L-threonyl-[protein] + ATP = O-phospho-L-threonyl-[protein] + ADP + H(+)</text>
        <dbReference type="Rhea" id="RHEA:46608"/>
        <dbReference type="Rhea" id="RHEA-COMP:11060"/>
        <dbReference type="Rhea" id="RHEA-COMP:11605"/>
        <dbReference type="ChEBI" id="CHEBI:15378"/>
        <dbReference type="ChEBI" id="CHEBI:30013"/>
        <dbReference type="ChEBI" id="CHEBI:30616"/>
        <dbReference type="ChEBI" id="CHEBI:61977"/>
        <dbReference type="ChEBI" id="CHEBI:456216"/>
        <dbReference type="EC" id="2.7.11.1"/>
    </reaction>
</comment>
<dbReference type="GO" id="GO:0004674">
    <property type="term" value="F:protein serine/threonine kinase activity"/>
    <property type="evidence" value="ECO:0007669"/>
    <property type="project" value="UniProtKB-KW"/>
</dbReference>
<name>A0A843VCP7_COLES</name>
<sequence length="1044" mass="114652">MRHIFKKLHLGGGHDSIRPTNEVSPSPSAAPSPSSSSSAALSCGSDHRRHGDGAGQGPSPPSPGEGGGAAAAEREDYFLSEEEYQVQLALAISASNSELREDPDDDQIRAATLLSLGKDGIDPAGKEEDAAEALSRQYWDYNVLDYNVRVTDGFYDIFALSLDAVGQKMPSLTDLQTNIGDLGFEVIIVNRAIDPALVELEQIAQCIALDCPFAEIHLLVQRISDLVIEHMGGTVSDGIDMLARWTVQSSEMRTSLQTSLLPIGGIRIGLSRHRALLFKVLADHVNIPCKLVKGSHYTGGDHDAVNMIKLNNGEFLVDLMAAPGTLIPAEILNAKDASLNFSNTRMGRNQSQAANDSGLPLPPIEPPIGDYMSIGKSSIPEKSVAMGRMSRSEKAVATLFPSANDEDLPSSSGIGSSGEKLTPVVAERPHQFSPSTSTASHKQDFEVTLLNEGVKDKVNSQPQSRDIADSRSLFAELNPFQGTGAGKSSSLLKKFAEIKKNEPQRCRENIVSGPGRPPLPLVWKNRFAYNEFSSNKQRDLVEGSFPRKNMEVKELNASSSSACSSDSPESIYSEVPRHNFAGISGAAISDGKYAVGKEIYGFSEDAKESSRMQSSTASPSDGHVVDKELMRNQYSERQHQVKDHSEGSILQNTMAYGSDNGKILSDKHDKRKCTFDRFMDANATLKDPGSSSIPEQARTTNVDPMLDDVAECEILWEDLVIGERIGLGSYGEVYRADWNGKEVAVKKFLDQDFSGDALDEFRLEVRIMRRLRHPNVVLFMGAVTRPPNLSIVTEFLSRGSLYRILHRSNSHIDEKHRIKMALNVAMGMNCLHTSTPTIVHRDLKSPNLLVDMDWNVKVWKVVVGLDLQVCDFGLSRLKHNTFLSSKSTAGTPEWMAPEVLRNEPSNENVRQLPVVASWLPVVDGDNWCCRGQPLECDVYSFGVILWELATLRMPWSGMNPMQVVGAVGFQNRRLDIPKELDPLVARIIWQCWQTDPSLRPSFAQLTSALKPIQQLVVPSHEDTQSPSMPQETSVNSIPQNFLKL</sequence>
<feature type="compositionally biased region" description="Low complexity" evidence="11">
    <location>
        <begin position="24"/>
        <end position="40"/>
    </location>
</feature>
<dbReference type="AlphaFoldDB" id="A0A843VCP7"/>
<dbReference type="InterPro" id="IPR008271">
    <property type="entry name" value="Ser/Thr_kinase_AS"/>
</dbReference>
<dbReference type="InterPro" id="IPR017441">
    <property type="entry name" value="Protein_kinase_ATP_BS"/>
</dbReference>
<dbReference type="PANTHER" id="PTHR44329:SF284">
    <property type="entry name" value="SERINE_THREONINE-PROTEIN KINASE EDR1-LIKE ISOFORM X2"/>
    <property type="match status" value="1"/>
</dbReference>
<dbReference type="CDD" id="cd13999">
    <property type="entry name" value="STKc_MAP3K-like"/>
    <property type="match status" value="1"/>
</dbReference>
<evidence type="ECO:0000256" key="10">
    <source>
        <dbReference type="PROSITE-ProRule" id="PRU10141"/>
    </source>
</evidence>
<evidence type="ECO:0000256" key="9">
    <source>
        <dbReference type="ARBA" id="ARBA00048679"/>
    </source>
</evidence>
<dbReference type="EC" id="2.7.11.1" evidence="2"/>
<dbReference type="GO" id="GO:0005524">
    <property type="term" value="F:ATP binding"/>
    <property type="evidence" value="ECO:0007669"/>
    <property type="project" value="UniProtKB-UniRule"/>
</dbReference>
<dbReference type="OrthoDB" id="7537227at2759"/>
<evidence type="ECO:0000256" key="2">
    <source>
        <dbReference type="ARBA" id="ARBA00012513"/>
    </source>
</evidence>
<evidence type="ECO:0000313" key="13">
    <source>
        <dbReference type="EMBL" id="MQL93715.1"/>
    </source>
</evidence>
<comment type="similarity">
    <text evidence="1">Belongs to the protein kinase superfamily. TKL Ser/Thr protein kinase family. RAF subfamily.</text>
</comment>
<evidence type="ECO:0000256" key="6">
    <source>
        <dbReference type="ARBA" id="ARBA00022777"/>
    </source>
</evidence>
<evidence type="ECO:0000256" key="11">
    <source>
        <dbReference type="SAM" id="MobiDB-lite"/>
    </source>
</evidence>
<keyword evidence="4" id="KW-0808">Transferase</keyword>
<dbReference type="InterPro" id="IPR011009">
    <property type="entry name" value="Kinase-like_dom_sf"/>
</dbReference>
<evidence type="ECO:0000256" key="3">
    <source>
        <dbReference type="ARBA" id="ARBA00022527"/>
    </source>
</evidence>
<feature type="binding site" evidence="10">
    <location>
        <position position="747"/>
    </location>
    <ligand>
        <name>ATP</name>
        <dbReference type="ChEBI" id="CHEBI:30616"/>
    </ligand>
</feature>
<evidence type="ECO:0000313" key="14">
    <source>
        <dbReference type="Proteomes" id="UP000652761"/>
    </source>
</evidence>
<dbReference type="PROSITE" id="PS00108">
    <property type="entry name" value="PROTEIN_KINASE_ST"/>
    <property type="match status" value="1"/>
</dbReference>
<keyword evidence="14" id="KW-1185">Reference proteome</keyword>
<dbReference type="PROSITE" id="PS00107">
    <property type="entry name" value="PROTEIN_KINASE_ATP"/>
    <property type="match status" value="1"/>
</dbReference>
<dbReference type="InterPro" id="IPR001245">
    <property type="entry name" value="Ser-Thr/Tyr_kinase_cat_dom"/>
</dbReference>
<dbReference type="Proteomes" id="UP000652761">
    <property type="component" value="Unassembled WGS sequence"/>
</dbReference>
<evidence type="ECO:0000256" key="1">
    <source>
        <dbReference type="ARBA" id="ARBA00010507"/>
    </source>
</evidence>
<keyword evidence="3" id="KW-0723">Serine/threonine-protein kinase</keyword>
<comment type="catalytic activity">
    <reaction evidence="9">
        <text>L-seryl-[protein] + ATP = O-phospho-L-seryl-[protein] + ADP + H(+)</text>
        <dbReference type="Rhea" id="RHEA:17989"/>
        <dbReference type="Rhea" id="RHEA-COMP:9863"/>
        <dbReference type="Rhea" id="RHEA-COMP:11604"/>
        <dbReference type="ChEBI" id="CHEBI:15378"/>
        <dbReference type="ChEBI" id="CHEBI:29999"/>
        <dbReference type="ChEBI" id="CHEBI:30616"/>
        <dbReference type="ChEBI" id="CHEBI:83421"/>
        <dbReference type="ChEBI" id="CHEBI:456216"/>
        <dbReference type="EC" id="2.7.11.1"/>
    </reaction>
</comment>
<feature type="region of interest" description="Disordered" evidence="11">
    <location>
        <begin position="605"/>
        <end position="626"/>
    </location>
</feature>
<dbReference type="InterPro" id="IPR055164">
    <property type="entry name" value="EDR1/CTR1/ARMC3-like_pept-like"/>
</dbReference>
<dbReference type="InterPro" id="IPR051681">
    <property type="entry name" value="Ser/Thr_Kinases-Pseudokinases"/>
</dbReference>
<feature type="region of interest" description="Disordered" evidence="11">
    <location>
        <begin position="1"/>
        <end position="72"/>
    </location>
</feature>
<dbReference type="PROSITE" id="PS50011">
    <property type="entry name" value="PROTEIN_KINASE_DOM"/>
    <property type="match status" value="1"/>
</dbReference>
<dbReference type="FunFam" id="3.30.200.20:FF:000060">
    <property type="entry name" value="Serine/threonine-protein kinase isoform 1"/>
    <property type="match status" value="1"/>
</dbReference>
<dbReference type="SUPFAM" id="SSF56112">
    <property type="entry name" value="Protein kinase-like (PK-like)"/>
    <property type="match status" value="1"/>
</dbReference>
<feature type="compositionally biased region" description="Polar residues" evidence="11">
    <location>
        <begin position="1024"/>
        <end position="1044"/>
    </location>
</feature>
<feature type="domain" description="Protein kinase" evidence="12">
    <location>
        <begin position="719"/>
        <end position="1016"/>
    </location>
</feature>
<protein>
    <recommendedName>
        <fullName evidence="2">non-specific serine/threonine protein kinase</fullName>
        <ecNumber evidence="2">2.7.11.1</ecNumber>
    </recommendedName>
</protein>
<comment type="caution">
    <text evidence="13">The sequence shown here is derived from an EMBL/GenBank/DDBJ whole genome shotgun (WGS) entry which is preliminary data.</text>
</comment>
<evidence type="ECO:0000256" key="7">
    <source>
        <dbReference type="ARBA" id="ARBA00022840"/>
    </source>
</evidence>
<dbReference type="Gene3D" id="1.10.510.10">
    <property type="entry name" value="Transferase(Phosphotransferase) domain 1"/>
    <property type="match status" value="1"/>
</dbReference>
<proteinExistence type="inferred from homology"/>
<feature type="region of interest" description="Disordered" evidence="11">
    <location>
        <begin position="1019"/>
        <end position="1044"/>
    </location>
</feature>
<reference evidence="13" key="1">
    <citation type="submission" date="2017-07" db="EMBL/GenBank/DDBJ databases">
        <title>Taro Niue Genome Assembly and Annotation.</title>
        <authorList>
            <person name="Atibalentja N."/>
            <person name="Keating K."/>
            <person name="Fields C.J."/>
        </authorList>
    </citation>
    <scope>NUCLEOTIDE SEQUENCE</scope>
    <source>
        <strain evidence="13">Niue_2</strain>
        <tissue evidence="13">Leaf</tissue>
    </source>
</reference>
<evidence type="ECO:0000256" key="4">
    <source>
        <dbReference type="ARBA" id="ARBA00022679"/>
    </source>
</evidence>
<dbReference type="InterPro" id="IPR000719">
    <property type="entry name" value="Prot_kinase_dom"/>
</dbReference>
<dbReference type="SMART" id="SM00220">
    <property type="entry name" value="S_TKc"/>
    <property type="match status" value="1"/>
</dbReference>
<keyword evidence="5 10" id="KW-0547">Nucleotide-binding</keyword>